<organism evidence="1 2">
    <name type="scientific">Candidatus Protochlamydia amoebophila</name>
    <dbReference type="NCBI Taxonomy" id="362787"/>
    <lineage>
        <taxon>Bacteria</taxon>
        <taxon>Pseudomonadati</taxon>
        <taxon>Chlamydiota</taxon>
        <taxon>Chlamydiia</taxon>
        <taxon>Parachlamydiales</taxon>
        <taxon>Parachlamydiaceae</taxon>
        <taxon>Candidatus Protochlamydia</taxon>
    </lineage>
</organism>
<protein>
    <recommendedName>
        <fullName evidence="3">ATP-grasp domain-containing protein</fullName>
    </recommendedName>
</protein>
<evidence type="ECO:0008006" key="3">
    <source>
        <dbReference type="Google" id="ProtNLM"/>
    </source>
</evidence>
<dbReference type="PATRIC" id="fig|362787.3.peg.255"/>
<name>A0A0C1JTX6_9BACT</name>
<dbReference type="AlphaFoldDB" id="A0A0C1JTX6"/>
<dbReference type="RefSeq" id="WP_039356264.1">
    <property type="nucleotide sequence ID" value="NZ_JSAN01000017.1"/>
</dbReference>
<dbReference type="SUPFAM" id="SSF56059">
    <property type="entry name" value="Glutathione synthetase ATP-binding domain-like"/>
    <property type="match status" value="1"/>
</dbReference>
<accession>A0A0C1JTX6</accession>
<reference evidence="1 2" key="1">
    <citation type="journal article" date="2014" name="Mol. Biol. Evol.">
        <title>Massive expansion of Ubiquitination-related gene families within the Chlamydiae.</title>
        <authorList>
            <person name="Domman D."/>
            <person name="Collingro A."/>
            <person name="Lagkouvardos I."/>
            <person name="Gehre L."/>
            <person name="Weinmaier T."/>
            <person name="Rattei T."/>
            <person name="Subtil A."/>
            <person name="Horn M."/>
        </authorList>
    </citation>
    <scope>NUCLEOTIDE SEQUENCE [LARGE SCALE GENOMIC DNA]</scope>
    <source>
        <strain evidence="1 2">EI2</strain>
    </source>
</reference>
<evidence type="ECO:0000313" key="2">
    <source>
        <dbReference type="Proteomes" id="UP000031465"/>
    </source>
</evidence>
<dbReference type="EMBL" id="JSAN01000017">
    <property type="protein sequence ID" value="KIC73916.1"/>
    <property type="molecule type" value="Genomic_DNA"/>
</dbReference>
<proteinExistence type="predicted"/>
<sequence length="362" mass="42607">MPVYLNNTDFEFELANPRQTISQNWEQYPLCQQLQFIPLLYACSDDFIAVSTFPSDQFLCDLHNLSWRKNQPLAKLVNWQDKCAFKKQVGQVWGASQQTQIWAEEREIYYHFPINWEMIREINSKAYSFKYTTLSKAALVENSVQLEKWFEQVKGEKVLKSCFGLSGKGNRLIKQSTLTPATLNFCEKEWKAGRVIIAEPWLERFFDFSSQWVIHSNGSRELLGSTVFETDQRGMYLGTLAGDEKKLFKDFFKELLEHYHFVQKVLDDLFKKGFFGNVGIDAFLYHSEAKIHLYPVVEINARQTMSLVALRLQRKWFPNQTIRLRFASLQDLQPSLLPLEIFKEQEKIPYQFFKRKLVLDVI</sequence>
<comment type="caution">
    <text evidence="1">The sequence shown here is derived from an EMBL/GenBank/DDBJ whole genome shotgun (WGS) entry which is preliminary data.</text>
</comment>
<evidence type="ECO:0000313" key="1">
    <source>
        <dbReference type="EMBL" id="KIC73916.1"/>
    </source>
</evidence>
<gene>
    <name evidence="1" type="ORF">DB44_AS00120</name>
</gene>
<dbReference type="Proteomes" id="UP000031465">
    <property type="component" value="Unassembled WGS sequence"/>
</dbReference>